<evidence type="ECO:0000313" key="2">
    <source>
        <dbReference type="EMBL" id="PMB71664.1"/>
    </source>
</evidence>
<comment type="caution">
    <text evidence="2">The sequence shown here is derived from an EMBL/GenBank/DDBJ whole genome shotgun (WGS) entry which is preliminary data.</text>
</comment>
<dbReference type="Proteomes" id="UP000235728">
    <property type="component" value="Unassembled WGS sequence"/>
</dbReference>
<feature type="signal peptide" evidence="1">
    <location>
        <begin position="1"/>
        <end position="17"/>
    </location>
</feature>
<name>A0A2N6NWK8_BEABA</name>
<keyword evidence="1" id="KW-0732">Signal</keyword>
<evidence type="ECO:0000256" key="1">
    <source>
        <dbReference type="SAM" id="SignalP"/>
    </source>
</evidence>
<proteinExistence type="predicted"/>
<protein>
    <submittedName>
        <fullName evidence="2">Uncharacterized protein</fullName>
    </submittedName>
</protein>
<dbReference type="EMBL" id="MRVG01000002">
    <property type="protein sequence ID" value="PMB71664.1"/>
    <property type="molecule type" value="Genomic_DNA"/>
</dbReference>
<sequence>MHYKFVFALVSAVAVTAVVVVPKDESVDAASSGTTTPVAGKDYFADETCLWFGTAPFCQGSCPAGWRLIQRERMNCWRGAKVYCCRQ</sequence>
<evidence type="ECO:0000313" key="3">
    <source>
        <dbReference type="Proteomes" id="UP000235728"/>
    </source>
</evidence>
<feature type="chain" id="PRO_5014775893" evidence="1">
    <location>
        <begin position="18"/>
        <end position="87"/>
    </location>
</feature>
<reference evidence="2 3" key="1">
    <citation type="journal article" date="2016" name="Appl. Microbiol. Biotechnol.">
        <title>Characterization of T-DNA insertion mutants with decreased virulence in the entomopathogenic fungus Beauveria bassiana JEF-007.</title>
        <authorList>
            <person name="Kim S."/>
            <person name="Lee S.J."/>
            <person name="Nai Y.S."/>
            <person name="Yu J.S."/>
            <person name="Lee M.R."/>
            <person name="Yang Y.T."/>
            <person name="Kim J.S."/>
        </authorList>
    </citation>
    <scope>NUCLEOTIDE SEQUENCE [LARGE SCALE GENOMIC DNA]</scope>
    <source>
        <strain evidence="2 3">JEF-007</strain>
    </source>
</reference>
<organism evidence="2 3">
    <name type="scientific">Beauveria bassiana</name>
    <name type="common">White muscardine disease fungus</name>
    <name type="synonym">Tritirachium shiotae</name>
    <dbReference type="NCBI Taxonomy" id="176275"/>
    <lineage>
        <taxon>Eukaryota</taxon>
        <taxon>Fungi</taxon>
        <taxon>Dikarya</taxon>
        <taxon>Ascomycota</taxon>
        <taxon>Pezizomycotina</taxon>
        <taxon>Sordariomycetes</taxon>
        <taxon>Hypocreomycetidae</taxon>
        <taxon>Hypocreales</taxon>
        <taxon>Cordycipitaceae</taxon>
        <taxon>Beauveria</taxon>
    </lineage>
</organism>
<accession>A0A2N6NWK8</accession>
<gene>
    <name evidence="2" type="ORF">BM221_001760</name>
</gene>
<dbReference type="AlphaFoldDB" id="A0A2N6NWK8"/>